<organism evidence="8 9">
    <name type="scientific">Klebsiella michiganensis</name>
    <dbReference type="NCBI Taxonomy" id="1134687"/>
    <lineage>
        <taxon>Bacteria</taxon>
        <taxon>Pseudomonadati</taxon>
        <taxon>Pseudomonadota</taxon>
        <taxon>Gammaproteobacteria</taxon>
        <taxon>Enterobacterales</taxon>
        <taxon>Enterobacteriaceae</taxon>
        <taxon>Klebsiella/Raoultella group</taxon>
        <taxon>Klebsiella</taxon>
    </lineage>
</organism>
<keyword evidence="2" id="KW-0229">DNA integration</keyword>
<dbReference type="GO" id="GO:0015074">
    <property type="term" value="P:DNA integration"/>
    <property type="evidence" value="ECO:0007669"/>
    <property type="project" value="UniProtKB-KW"/>
</dbReference>
<dbReference type="InterPro" id="IPR010998">
    <property type="entry name" value="Integrase_recombinase_N"/>
</dbReference>
<dbReference type="AlphaFoldDB" id="A0AAX3CPW8"/>
<dbReference type="RefSeq" id="WP_064377809.1">
    <property type="nucleotide sequence ID" value="NZ_CABHDO010000027.1"/>
</dbReference>
<dbReference type="Proteomes" id="UP001060345">
    <property type="component" value="Chromosome"/>
</dbReference>
<dbReference type="InterPro" id="IPR044068">
    <property type="entry name" value="CB"/>
</dbReference>
<dbReference type="GO" id="GO:0003677">
    <property type="term" value="F:DNA binding"/>
    <property type="evidence" value="ECO:0007669"/>
    <property type="project" value="UniProtKB-UniRule"/>
</dbReference>
<dbReference type="InterPro" id="IPR050808">
    <property type="entry name" value="Phage_Integrase"/>
</dbReference>
<dbReference type="InterPro" id="IPR053876">
    <property type="entry name" value="Phage_int_M"/>
</dbReference>
<evidence type="ECO:0000259" key="7">
    <source>
        <dbReference type="PROSITE" id="PS51900"/>
    </source>
</evidence>
<keyword evidence="3 5" id="KW-0238">DNA-binding</keyword>
<evidence type="ECO:0000313" key="8">
    <source>
        <dbReference type="EMBL" id="UWZ73531.1"/>
    </source>
</evidence>
<dbReference type="Gene3D" id="1.10.443.10">
    <property type="entry name" value="Intergrase catalytic core"/>
    <property type="match status" value="1"/>
</dbReference>
<dbReference type="Gene3D" id="1.10.150.130">
    <property type="match status" value="1"/>
</dbReference>
<dbReference type="Pfam" id="PF13356">
    <property type="entry name" value="Arm-DNA-bind_3"/>
    <property type="match status" value="1"/>
</dbReference>
<dbReference type="GO" id="GO:0006310">
    <property type="term" value="P:DNA recombination"/>
    <property type="evidence" value="ECO:0007669"/>
    <property type="project" value="UniProtKB-KW"/>
</dbReference>
<evidence type="ECO:0000256" key="2">
    <source>
        <dbReference type="ARBA" id="ARBA00022908"/>
    </source>
</evidence>
<evidence type="ECO:0000256" key="3">
    <source>
        <dbReference type="ARBA" id="ARBA00023125"/>
    </source>
</evidence>
<proteinExistence type="inferred from homology"/>
<dbReference type="Pfam" id="PF00589">
    <property type="entry name" value="Phage_integrase"/>
    <property type="match status" value="1"/>
</dbReference>
<dbReference type="InterPro" id="IPR011010">
    <property type="entry name" value="DNA_brk_join_enz"/>
</dbReference>
<dbReference type="SUPFAM" id="SSF56349">
    <property type="entry name" value="DNA breaking-rejoining enzymes"/>
    <property type="match status" value="1"/>
</dbReference>
<gene>
    <name evidence="8" type="ORF">NP224_25685</name>
</gene>
<dbReference type="InterPro" id="IPR025166">
    <property type="entry name" value="Integrase_DNA_bind_dom"/>
</dbReference>
<dbReference type="PANTHER" id="PTHR30629:SF9">
    <property type="entry name" value="PROTEIN INTB-RELATED"/>
    <property type="match status" value="1"/>
</dbReference>
<reference evidence="8" key="1">
    <citation type="submission" date="2022-08" db="EMBL/GenBank/DDBJ databases">
        <title>Genomic characterization and comparative genomic analysis of a strain of klebsiella michiganensis carrying blaKPC-2 isolated from the blood of children with very preterm bloodstream infection.</title>
        <authorList>
            <person name="Zhang N."/>
        </authorList>
    </citation>
    <scope>NUCLEOTIDE SEQUENCE</scope>
    <source>
        <strain evidence="8">BSI-KPN166</strain>
    </source>
</reference>
<dbReference type="CDD" id="cd00801">
    <property type="entry name" value="INT_P4_C"/>
    <property type="match status" value="1"/>
</dbReference>
<name>A0AAX3CPW8_9ENTR</name>
<dbReference type="Pfam" id="PF22022">
    <property type="entry name" value="Phage_int_M"/>
    <property type="match status" value="1"/>
</dbReference>
<dbReference type="Gene3D" id="3.30.160.390">
    <property type="entry name" value="Integrase, DNA-binding domain"/>
    <property type="match status" value="1"/>
</dbReference>
<dbReference type="InterPro" id="IPR013762">
    <property type="entry name" value="Integrase-like_cat_sf"/>
</dbReference>
<evidence type="ECO:0000259" key="6">
    <source>
        <dbReference type="PROSITE" id="PS51898"/>
    </source>
</evidence>
<evidence type="ECO:0000256" key="4">
    <source>
        <dbReference type="ARBA" id="ARBA00023172"/>
    </source>
</evidence>
<feature type="domain" description="Tyr recombinase" evidence="6">
    <location>
        <begin position="200"/>
        <end position="392"/>
    </location>
</feature>
<keyword evidence="4" id="KW-0233">DNA recombination</keyword>
<dbReference type="InterPro" id="IPR002104">
    <property type="entry name" value="Integrase_catalytic"/>
</dbReference>
<feature type="domain" description="Core-binding (CB)" evidence="7">
    <location>
        <begin position="97"/>
        <end position="177"/>
    </location>
</feature>
<comment type="similarity">
    <text evidence="1">Belongs to the 'phage' integrase family.</text>
</comment>
<dbReference type="InterPro" id="IPR038488">
    <property type="entry name" value="Integrase_DNA-bd_sf"/>
</dbReference>
<evidence type="ECO:0000313" key="9">
    <source>
        <dbReference type="Proteomes" id="UP001060345"/>
    </source>
</evidence>
<protein>
    <submittedName>
        <fullName evidence="8">Integrase arm-type DNA-binding domain-containing protein</fullName>
    </submittedName>
</protein>
<dbReference type="PROSITE" id="PS51900">
    <property type="entry name" value="CB"/>
    <property type="match status" value="1"/>
</dbReference>
<sequence length="425" mass="48825">MALTDIKVRSAKPQEKEYTLVDGDGMFLLIHPNGSKYWRFRFRFGGKQHLMAFGVYPQTSLADARQKREEARKLVAAGIDPREHKRALKEEQAKETITFESVAREWHATNKKWSEEHSRRVLKSLEDNLFPAIGMRSIDTFSTRDLLVPIKVVEATGRLEVASRLQQRTNAIMRYAVQSGLINYNPAQEMAGAVASSNRVHRPALEPKRLPELLYRIDCYTGRPLTRLAVELTLLIFIRSSELRFARWSEIDFETAMWTIPAEREAIEGVKHSQRGSKMRTPHLVPLSSQALAILKEVNKISGDRDFVFVGDHNPRKPMSENTVNKALRVMGYDTKVEVCGHGFRTMACSSLIESGLWSRDAVERQMSHMERNSVRAAYIHKAEHLDERRLMLQWWADYLDMNRNEGVSPFDFGKLKRKTGTNII</sequence>
<accession>A0AAX3CPW8</accession>
<dbReference type="EMBL" id="CP102103">
    <property type="protein sequence ID" value="UWZ73531.1"/>
    <property type="molecule type" value="Genomic_DNA"/>
</dbReference>
<evidence type="ECO:0000256" key="1">
    <source>
        <dbReference type="ARBA" id="ARBA00008857"/>
    </source>
</evidence>
<dbReference type="PROSITE" id="PS51898">
    <property type="entry name" value="TYR_RECOMBINASE"/>
    <property type="match status" value="1"/>
</dbReference>
<evidence type="ECO:0000256" key="5">
    <source>
        <dbReference type="PROSITE-ProRule" id="PRU01248"/>
    </source>
</evidence>
<dbReference type="PANTHER" id="PTHR30629">
    <property type="entry name" value="PROPHAGE INTEGRASE"/>
    <property type="match status" value="1"/>
</dbReference>